<evidence type="ECO:0000259" key="1">
    <source>
        <dbReference type="Pfam" id="PF08522"/>
    </source>
</evidence>
<feature type="domain" description="BT-3987-like N-terminal" evidence="1">
    <location>
        <begin position="34"/>
        <end position="161"/>
    </location>
</feature>
<gene>
    <name evidence="3" type="ORF">EWE74_08950</name>
</gene>
<dbReference type="OrthoDB" id="1041979at2"/>
<dbReference type="RefSeq" id="WP_130141223.1">
    <property type="nucleotide sequence ID" value="NZ_SGIT01000002.1"/>
</dbReference>
<dbReference type="InterPro" id="IPR040580">
    <property type="entry name" value="DUF5627"/>
</dbReference>
<dbReference type="AlphaFoldDB" id="A0A4Q6XHB7"/>
<evidence type="ECO:0000259" key="2">
    <source>
        <dbReference type="Pfam" id="PF18620"/>
    </source>
</evidence>
<name>A0A4Q6XHB7_9SPHI</name>
<reference evidence="3 4" key="1">
    <citation type="submission" date="2019-02" db="EMBL/GenBank/DDBJ databases">
        <authorList>
            <person name="Li Y."/>
        </authorList>
    </citation>
    <scope>NUCLEOTIDE SEQUENCE [LARGE SCALE GENOMIC DNA]</scope>
    <source>
        <strain evidence="3 4">30C10-4-7</strain>
    </source>
</reference>
<dbReference type="Pfam" id="PF08522">
    <property type="entry name" value="BT_3987-like_N"/>
    <property type="match status" value="1"/>
</dbReference>
<feature type="domain" description="DUF5627" evidence="2">
    <location>
        <begin position="199"/>
        <end position="343"/>
    </location>
</feature>
<dbReference type="PROSITE" id="PS51257">
    <property type="entry name" value="PROKAR_LIPOPROTEIN"/>
    <property type="match status" value="1"/>
</dbReference>
<dbReference type="Gene3D" id="2.60.40.1740">
    <property type="entry name" value="hypothetical protein (bacova_03559)"/>
    <property type="match status" value="1"/>
</dbReference>
<organism evidence="3 4">
    <name type="scientific">Sphingobacterium corticibacterium</name>
    <dbReference type="NCBI Taxonomy" id="2484746"/>
    <lineage>
        <taxon>Bacteria</taxon>
        <taxon>Pseudomonadati</taxon>
        <taxon>Bacteroidota</taxon>
        <taxon>Sphingobacteriia</taxon>
        <taxon>Sphingobacteriales</taxon>
        <taxon>Sphingobacteriaceae</taxon>
        <taxon>Sphingobacterium</taxon>
    </lineage>
</organism>
<accession>A0A4Q6XHB7</accession>
<dbReference type="InterPro" id="IPR013728">
    <property type="entry name" value="BT_3987-like_N"/>
</dbReference>
<dbReference type="EMBL" id="SGIT01000002">
    <property type="protein sequence ID" value="RZF59301.1"/>
    <property type="molecule type" value="Genomic_DNA"/>
</dbReference>
<dbReference type="Gene3D" id="2.40.128.420">
    <property type="match status" value="1"/>
</dbReference>
<evidence type="ECO:0000313" key="4">
    <source>
        <dbReference type="Proteomes" id="UP000292855"/>
    </source>
</evidence>
<comment type="caution">
    <text evidence="3">The sequence shown here is derived from an EMBL/GenBank/DDBJ whole genome shotgun (WGS) entry which is preliminary data.</text>
</comment>
<keyword evidence="4" id="KW-1185">Reference proteome</keyword>
<protein>
    <submittedName>
        <fullName evidence="3">DUF1735 domain-containing protein</fullName>
    </submittedName>
</protein>
<evidence type="ECO:0000313" key="3">
    <source>
        <dbReference type="EMBL" id="RZF59301.1"/>
    </source>
</evidence>
<sequence length="355" mass="39547">MKNYKNILGLIGVLLYSFTSCQNKEIVHPDFDYQTVYFASQYPIRTVVLGEDPLVDNTLDNEHKVSIKATIGGARTNSKQVDIVVAVDESLLENLYFPGGTTEVKPMPSSYYTLASDKISILPGAILGGVEVQLTDDFFQDPLAIQNHYAIPLLMKNVNGADSILRGLSTLSSPNRHLAVDWNVRPKDYVSYVVKFVNQWHGNYLRRGVDAMTGDVTRNVSRRTEYIEKNEVNLLTTKSLQTLEFPVEFRDADAGNIFRCTLLLTFDQEGKCTITTNSSGYTATGTGSFVKRGDKNSWGNQDRDALYLDYQVNYSNIIVGSGANSKTISGQIVTKDTLVMRDRAVIAEYFTPVVK</sequence>
<dbReference type="Proteomes" id="UP000292855">
    <property type="component" value="Unassembled WGS sequence"/>
</dbReference>
<proteinExistence type="predicted"/>
<dbReference type="Pfam" id="PF18620">
    <property type="entry name" value="DUF5627"/>
    <property type="match status" value="1"/>
</dbReference>